<evidence type="ECO:0000313" key="10">
    <source>
        <dbReference type="Proteomes" id="UP000193642"/>
    </source>
</evidence>
<dbReference type="InterPro" id="IPR019734">
    <property type="entry name" value="TPR_rpt"/>
</dbReference>
<dbReference type="EMBL" id="MCGO01000040">
    <property type="protein sequence ID" value="ORY39322.1"/>
    <property type="molecule type" value="Genomic_DNA"/>
</dbReference>
<feature type="compositionally biased region" description="Acidic residues" evidence="8">
    <location>
        <begin position="780"/>
        <end position="789"/>
    </location>
</feature>
<feature type="region of interest" description="Disordered" evidence="8">
    <location>
        <begin position="721"/>
        <end position="790"/>
    </location>
</feature>
<keyword evidence="2" id="KW-0677">Repeat</keyword>
<keyword evidence="5 7" id="KW-0802">TPR repeat</keyword>
<feature type="region of interest" description="Disordered" evidence="8">
    <location>
        <begin position="1"/>
        <end position="90"/>
    </location>
</feature>
<reference evidence="9 10" key="1">
    <citation type="submission" date="2016-07" db="EMBL/GenBank/DDBJ databases">
        <title>Pervasive Adenine N6-methylation of Active Genes in Fungi.</title>
        <authorList>
            <consortium name="DOE Joint Genome Institute"/>
            <person name="Mondo S.J."/>
            <person name="Dannebaum R.O."/>
            <person name="Kuo R.C."/>
            <person name="Labutti K."/>
            <person name="Haridas S."/>
            <person name="Kuo A."/>
            <person name="Salamov A."/>
            <person name="Ahrendt S.R."/>
            <person name="Lipzen A."/>
            <person name="Sullivan W."/>
            <person name="Andreopoulos W.B."/>
            <person name="Clum A."/>
            <person name="Lindquist E."/>
            <person name="Daum C."/>
            <person name="Ramamoorthy G.K."/>
            <person name="Gryganskyi A."/>
            <person name="Culley D."/>
            <person name="Magnuson J.K."/>
            <person name="James T.Y."/>
            <person name="O'Malley M.A."/>
            <person name="Stajich J.E."/>
            <person name="Spatafora J.W."/>
            <person name="Visel A."/>
            <person name="Grigoriev I.V."/>
        </authorList>
    </citation>
    <scope>NUCLEOTIDE SEQUENCE [LARGE SCALE GENOMIC DNA]</scope>
    <source>
        <strain evidence="9 10">JEL800</strain>
    </source>
</reference>
<dbReference type="AlphaFoldDB" id="A0A1Y2BX26"/>
<keyword evidence="1" id="KW-0132">Cell division</keyword>
<organism evidence="9 10">
    <name type="scientific">Rhizoclosmatium globosum</name>
    <dbReference type="NCBI Taxonomy" id="329046"/>
    <lineage>
        <taxon>Eukaryota</taxon>
        <taxon>Fungi</taxon>
        <taxon>Fungi incertae sedis</taxon>
        <taxon>Chytridiomycota</taxon>
        <taxon>Chytridiomycota incertae sedis</taxon>
        <taxon>Chytridiomycetes</taxon>
        <taxon>Chytridiales</taxon>
        <taxon>Chytriomycetaceae</taxon>
        <taxon>Rhizoclosmatium</taxon>
    </lineage>
</organism>
<dbReference type="GO" id="GO:0051301">
    <property type="term" value="P:cell division"/>
    <property type="evidence" value="ECO:0007669"/>
    <property type="project" value="UniProtKB-KW"/>
</dbReference>
<dbReference type="Gene3D" id="1.25.40.10">
    <property type="entry name" value="Tetratricopeptide repeat domain"/>
    <property type="match status" value="1"/>
</dbReference>
<dbReference type="GO" id="GO:0031145">
    <property type="term" value="P:anaphase-promoting complex-dependent catabolic process"/>
    <property type="evidence" value="ECO:0007669"/>
    <property type="project" value="TreeGrafter"/>
</dbReference>
<feature type="repeat" description="TPR" evidence="7">
    <location>
        <begin position="461"/>
        <end position="494"/>
    </location>
</feature>
<evidence type="ECO:0000256" key="1">
    <source>
        <dbReference type="ARBA" id="ARBA00022618"/>
    </source>
</evidence>
<proteinExistence type="predicted"/>
<dbReference type="PANTHER" id="PTHR12558:SF9">
    <property type="entry name" value="CELL DIVISION CYCLE PROTEIN 16 HOMOLOG"/>
    <property type="match status" value="1"/>
</dbReference>
<keyword evidence="10" id="KW-1185">Reference proteome</keyword>
<dbReference type="STRING" id="329046.A0A1Y2BX26"/>
<feature type="repeat" description="TPR" evidence="7">
    <location>
        <begin position="638"/>
        <end position="671"/>
    </location>
</feature>
<keyword evidence="3" id="KW-0498">Mitosis</keyword>
<feature type="compositionally biased region" description="Low complexity" evidence="8">
    <location>
        <begin position="24"/>
        <end position="79"/>
    </location>
</feature>
<name>A0A1Y2BX26_9FUNG</name>
<dbReference type="OrthoDB" id="10006270at2759"/>
<feature type="repeat" description="TPR" evidence="7">
    <location>
        <begin position="604"/>
        <end position="637"/>
    </location>
</feature>
<evidence type="ECO:0000256" key="4">
    <source>
        <dbReference type="ARBA" id="ARBA00022786"/>
    </source>
</evidence>
<feature type="region of interest" description="Disordered" evidence="8">
    <location>
        <begin position="826"/>
        <end position="927"/>
    </location>
</feature>
<feature type="compositionally biased region" description="Gly residues" evidence="8">
    <location>
        <begin position="846"/>
        <end position="856"/>
    </location>
</feature>
<dbReference type="SUPFAM" id="SSF48452">
    <property type="entry name" value="TPR-like"/>
    <property type="match status" value="1"/>
</dbReference>
<dbReference type="GO" id="GO:0016567">
    <property type="term" value="P:protein ubiquitination"/>
    <property type="evidence" value="ECO:0007669"/>
    <property type="project" value="TreeGrafter"/>
</dbReference>
<accession>A0A1Y2BX26</accession>
<feature type="compositionally biased region" description="Pro residues" evidence="8">
    <location>
        <begin position="746"/>
        <end position="757"/>
    </location>
</feature>
<evidence type="ECO:0000256" key="8">
    <source>
        <dbReference type="SAM" id="MobiDB-lite"/>
    </source>
</evidence>
<keyword evidence="6" id="KW-0131">Cell cycle</keyword>
<evidence type="ECO:0000256" key="3">
    <source>
        <dbReference type="ARBA" id="ARBA00022776"/>
    </source>
</evidence>
<dbReference type="Pfam" id="PF13181">
    <property type="entry name" value="TPR_8"/>
    <property type="match status" value="1"/>
</dbReference>
<comment type="caution">
    <text evidence="9">The sequence shown here is derived from an EMBL/GenBank/DDBJ whole genome shotgun (WGS) entry which is preliminary data.</text>
</comment>
<dbReference type="GO" id="GO:0005737">
    <property type="term" value="C:cytoplasm"/>
    <property type="evidence" value="ECO:0007669"/>
    <property type="project" value="TreeGrafter"/>
</dbReference>
<protein>
    <submittedName>
        <fullName evidence="9">TPR-like protein</fullName>
    </submittedName>
</protein>
<dbReference type="PROSITE" id="PS50005">
    <property type="entry name" value="TPR"/>
    <property type="match status" value="3"/>
</dbReference>
<evidence type="ECO:0000256" key="7">
    <source>
        <dbReference type="PROSITE-ProRule" id="PRU00339"/>
    </source>
</evidence>
<dbReference type="InterPro" id="IPR011990">
    <property type="entry name" value="TPR-like_helical_dom_sf"/>
</dbReference>
<evidence type="ECO:0000256" key="5">
    <source>
        <dbReference type="ARBA" id="ARBA00022803"/>
    </source>
</evidence>
<dbReference type="InterPro" id="IPR013105">
    <property type="entry name" value="TPR_2"/>
</dbReference>
<keyword evidence="4" id="KW-0833">Ubl conjugation pathway</keyword>
<dbReference type="Pfam" id="PF07719">
    <property type="entry name" value="TPR_2"/>
    <property type="match status" value="1"/>
</dbReference>
<dbReference type="GO" id="GO:0045842">
    <property type="term" value="P:positive regulation of mitotic metaphase/anaphase transition"/>
    <property type="evidence" value="ECO:0007669"/>
    <property type="project" value="TreeGrafter"/>
</dbReference>
<evidence type="ECO:0000256" key="2">
    <source>
        <dbReference type="ARBA" id="ARBA00022737"/>
    </source>
</evidence>
<feature type="compositionally biased region" description="Low complexity" evidence="8">
    <location>
        <begin position="830"/>
        <end position="839"/>
    </location>
</feature>
<dbReference type="GO" id="GO:0005680">
    <property type="term" value="C:anaphase-promoting complex"/>
    <property type="evidence" value="ECO:0007669"/>
    <property type="project" value="TreeGrafter"/>
</dbReference>
<dbReference type="Proteomes" id="UP000193642">
    <property type="component" value="Unassembled WGS sequence"/>
</dbReference>
<gene>
    <name evidence="9" type="ORF">BCR33DRAFT_720156</name>
</gene>
<dbReference type="PANTHER" id="PTHR12558">
    <property type="entry name" value="CELL DIVISION CYCLE 16,23,27"/>
    <property type="match status" value="1"/>
</dbReference>
<dbReference type="SMART" id="SM00028">
    <property type="entry name" value="TPR"/>
    <property type="match status" value="7"/>
</dbReference>
<evidence type="ECO:0000313" key="9">
    <source>
        <dbReference type="EMBL" id="ORY39322.1"/>
    </source>
</evidence>
<evidence type="ECO:0000256" key="6">
    <source>
        <dbReference type="ARBA" id="ARBA00023306"/>
    </source>
</evidence>
<sequence length="927" mass="100395">MQQGRRTGASLRRMETFPPPAPPTNANSTATSTATSTRIGTRRQQLSSTSTSTSTSTRARTSLQKTATNQAASTTTTATSRPLADANRSTNSALNLNITHSNQMVVREEKDEKDLDKDLLDNHQLLPQSIPSNTQPIPPPPALSEHCARASRLSVWAAQSLNLNLLDSAVCWAALAVDSARLALQTDPVTAQSATIHATHILCQALFLKSDLARIVSLVEANGDAIMHPGCRSLLVQSLLRLGRSDDALSYLQDEVSALSIQSPSAESFSLASTVSTPAINAKANNLYLKGVIHQTKVEYETAKKCFLDALRADVRCYEVHIPFEILIHHSMLTLKEELQLLHSLPFSTHCTPADEHLIRLFYSVQLKKYGRTQDVAAHLTSLETTYGLIMNPTVLGSRAELCAMQGKLALALEKTELVCKQDPTSPHPHLLHISLLYTLSSRNTLYLLAHTLVNTQPASPVSWYAVGTYYLLIGKTPEARTAFGKAVKIDEVFGAGWVGLGHALSVEGSHDQAVHAYSVGAKCYSGVHLPTLFMGMQYIQQGKNTIGEKLILTAREICGSDAMVENEVGVLAYSRQDYKKAIVQFIRAVKLAGTEATRHEPFDVIWCNLGNSYRHLRYYKRAQKCFENSLAINPNNPTCLASLGIVQDRLGNHDAAIQSFHNALSIEPDNTLLLDLLNASLGRSFNSGFSLTRGDPIIPTSDGVGNLSWMRKFEDEQRSSGYANDDSILMPPPSQPSQPFHQPHPQQPLQPIPKPPGLLTQLAKKTSTAAGRGSFMDESSGEEEEDDANVLGGGKLLFGITRREDGLFVGSSDLNESRRITFGGDDIFGSSNSSGSSSTRNPFFGGAGSGSGSGSGLRFEARRNDETSPGEVGSEGAGSWRAQGVQRRLSPAVGELDRRNGVTSREGGVGSRQHESDVDSDMEIDG</sequence>